<organism evidence="1 2">
    <name type="scientific">Mycena belliarum</name>
    <dbReference type="NCBI Taxonomy" id="1033014"/>
    <lineage>
        <taxon>Eukaryota</taxon>
        <taxon>Fungi</taxon>
        <taxon>Dikarya</taxon>
        <taxon>Basidiomycota</taxon>
        <taxon>Agaricomycotina</taxon>
        <taxon>Agaricomycetes</taxon>
        <taxon>Agaricomycetidae</taxon>
        <taxon>Agaricales</taxon>
        <taxon>Marasmiineae</taxon>
        <taxon>Mycenaceae</taxon>
        <taxon>Mycena</taxon>
    </lineage>
</organism>
<keyword evidence="2" id="KW-1185">Reference proteome</keyword>
<evidence type="ECO:0000313" key="1">
    <source>
        <dbReference type="EMBL" id="KAJ7082039.1"/>
    </source>
</evidence>
<evidence type="ECO:0000313" key="2">
    <source>
        <dbReference type="Proteomes" id="UP001222325"/>
    </source>
</evidence>
<dbReference type="Proteomes" id="UP001222325">
    <property type="component" value="Unassembled WGS sequence"/>
</dbReference>
<comment type="caution">
    <text evidence="1">The sequence shown here is derived from an EMBL/GenBank/DDBJ whole genome shotgun (WGS) entry which is preliminary data.</text>
</comment>
<sequence>MDPQPPRSPNTLPNTEQSQAIPTAVLEDHITLQEHSCSPTLGLQYLRQVCGLVFGSIHVQDFAYYFQLYLKVLSRILALVLFQHFTTSDVRRLSDFNGVSYMLTEATAWGLWGAAQRLAQFYHCAAHGITLDQASPARPTPIHLPIAGLREIGLPMPALSLVLCYPENPFLRRRFATPAIALAFTQLFCRWIEYHVVWLSECILRSARVGLTSEWNFGAVIGMRKVDFMRHIATFRGGSEPFNYLAALNGRYVLYNEVDIGASTDSTTKTPVLTRASADMAKFIRPWITHAGVLQGPTQIAAALWPTEDSHTAPMDIVMSAGFARMEEDSETTDHQHHTDAL</sequence>
<protein>
    <submittedName>
        <fullName evidence="1">Uncharacterized protein</fullName>
    </submittedName>
</protein>
<name>A0AAD6XIZ3_9AGAR</name>
<proteinExistence type="predicted"/>
<dbReference type="EMBL" id="JARJCN010000047">
    <property type="protein sequence ID" value="KAJ7082039.1"/>
    <property type="molecule type" value="Genomic_DNA"/>
</dbReference>
<reference evidence="1" key="1">
    <citation type="submission" date="2023-03" db="EMBL/GenBank/DDBJ databases">
        <title>Massive genome expansion in bonnet fungi (Mycena s.s.) driven by repeated elements and novel gene families across ecological guilds.</title>
        <authorList>
            <consortium name="Lawrence Berkeley National Laboratory"/>
            <person name="Harder C.B."/>
            <person name="Miyauchi S."/>
            <person name="Viragh M."/>
            <person name="Kuo A."/>
            <person name="Thoen E."/>
            <person name="Andreopoulos B."/>
            <person name="Lu D."/>
            <person name="Skrede I."/>
            <person name="Drula E."/>
            <person name="Henrissat B."/>
            <person name="Morin E."/>
            <person name="Kohler A."/>
            <person name="Barry K."/>
            <person name="LaButti K."/>
            <person name="Morin E."/>
            <person name="Salamov A."/>
            <person name="Lipzen A."/>
            <person name="Mereny Z."/>
            <person name="Hegedus B."/>
            <person name="Baldrian P."/>
            <person name="Stursova M."/>
            <person name="Weitz H."/>
            <person name="Taylor A."/>
            <person name="Grigoriev I.V."/>
            <person name="Nagy L.G."/>
            <person name="Martin F."/>
            <person name="Kauserud H."/>
        </authorList>
    </citation>
    <scope>NUCLEOTIDE SEQUENCE</scope>
    <source>
        <strain evidence="1">CBHHK173m</strain>
    </source>
</reference>
<accession>A0AAD6XIZ3</accession>
<gene>
    <name evidence="1" type="ORF">B0H15DRAFT_803409</name>
</gene>
<dbReference type="AlphaFoldDB" id="A0AAD6XIZ3"/>